<keyword evidence="5" id="KW-1185">Reference proteome</keyword>
<feature type="region of interest" description="Disordered" evidence="1">
    <location>
        <begin position="19"/>
        <end position="40"/>
    </location>
</feature>
<feature type="domain" description="DDH" evidence="2">
    <location>
        <begin position="57"/>
        <end position="198"/>
    </location>
</feature>
<accession>A0AA44BCS9</accession>
<dbReference type="InterPro" id="IPR038763">
    <property type="entry name" value="DHH_sf"/>
</dbReference>
<evidence type="ECO:0000313" key="4">
    <source>
        <dbReference type="EMBL" id="NBG87614.1"/>
    </source>
</evidence>
<comment type="caution">
    <text evidence="4">The sequence shown here is derived from an EMBL/GenBank/DDBJ whole genome shotgun (WGS) entry which is preliminary data.</text>
</comment>
<dbReference type="AlphaFoldDB" id="A0AA44BCS9"/>
<dbReference type="EMBL" id="SUMG01000003">
    <property type="protein sequence ID" value="NBG87614.1"/>
    <property type="molecule type" value="Genomic_DNA"/>
</dbReference>
<dbReference type="InterPro" id="IPR001667">
    <property type="entry name" value="DDH_dom"/>
</dbReference>
<gene>
    <name evidence="4" type="ORF">ISALK_03785</name>
</gene>
<feature type="compositionally biased region" description="Basic residues" evidence="1">
    <location>
        <begin position="19"/>
        <end position="34"/>
    </location>
</feature>
<reference evidence="4 5" key="1">
    <citation type="submission" date="2019-04" db="EMBL/GenBank/DDBJ databases">
        <title>Isachenkonia alkalipeptolytica gen. nov. sp. nov. a new anaerobic, alkiliphilic organothrophic bacterium capable to reduce synthesized ferrihydrite isolated from a soda lake.</title>
        <authorList>
            <person name="Toshchakov S.V."/>
            <person name="Zavarzina D.G."/>
            <person name="Zhilina T.N."/>
            <person name="Kostrikina N.A."/>
            <person name="Kublanov I.V."/>
        </authorList>
    </citation>
    <scope>NUCLEOTIDE SEQUENCE [LARGE SCALE GENOMIC DNA]</scope>
    <source>
        <strain evidence="4 5">Z-1701</strain>
    </source>
</reference>
<evidence type="ECO:0000256" key="1">
    <source>
        <dbReference type="SAM" id="MobiDB-lite"/>
    </source>
</evidence>
<protein>
    <submittedName>
        <fullName evidence="4">Bifunctional oligoribonuclease/PAP phosphatase NrnA</fullName>
    </submittedName>
</protein>
<dbReference type="PANTHER" id="PTHR47618">
    <property type="entry name" value="BIFUNCTIONAL OLIGORIBONUCLEASE AND PAP PHOSPHATASE NRNA"/>
    <property type="match status" value="1"/>
</dbReference>
<dbReference type="Pfam" id="PF02272">
    <property type="entry name" value="DHHA1"/>
    <property type="match status" value="1"/>
</dbReference>
<dbReference type="Proteomes" id="UP000449710">
    <property type="component" value="Unassembled WGS sequence"/>
</dbReference>
<feature type="domain" description="DHHA1" evidence="3">
    <location>
        <begin position="274"/>
        <end position="360"/>
    </location>
</feature>
<dbReference type="GO" id="GO:0003676">
    <property type="term" value="F:nucleic acid binding"/>
    <property type="evidence" value="ECO:0007669"/>
    <property type="project" value="InterPro"/>
</dbReference>
<dbReference type="InterPro" id="IPR051319">
    <property type="entry name" value="Oligoribo/pAp-PDE_c-di-AMP_PDE"/>
</dbReference>
<dbReference type="Gene3D" id="3.90.1640.10">
    <property type="entry name" value="inorganic pyrophosphatase (n-terminal core)"/>
    <property type="match status" value="1"/>
</dbReference>
<proteinExistence type="predicted"/>
<evidence type="ECO:0000313" key="5">
    <source>
        <dbReference type="Proteomes" id="UP000449710"/>
    </source>
</evidence>
<dbReference type="Pfam" id="PF01368">
    <property type="entry name" value="DHH"/>
    <property type="match status" value="1"/>
</dbReference>
<dbReference type="InterPro" id="IPR003156">
    <property type="entry name" value="DHHA1_dom"/>
</dbReference>
<organism evidence="4 5">
    <name type="scientific">Isachenkonia alkalipeptolytica</name>
    <dbReference type="NCBI Taxonomy" id="2565777"/>
    <lineage>
        <taxon>Bacteria</taxon>
        <taxon>Bacillati</taxon>
        <taxon>Bacillota</taxon>
        <taxon>Clostridia</taxon>
        <taxon>Eubacteriales</taxon>
        <taxon>Clostridiaceae</taxon>
        <taxon>Isachenkonia</taxon>
    </lineage>
</organism>
<sequence>MNPLSRGLKCIKRSMRYGRRKKRETRRILPKKHPRENPMISNIQREIQQAIEKAKTIALISHKSPDGDSLGSVAGLGQALMETGKEVTLFINDKIPERYEFLAEKNPYRMYKKGMGEGMDLVFVLDCGQASRLDYSEGILNEGKVIINMDHHMKNPDFGHINWVNTEISSTCELVLELIRKLKLPLNHSVATALYTGIVTDTGSFMYDNTAPGTLRACAELLEAGVDKDRIYREVFQSRNLREVKLLGEVLKDLTPLFEGRVTLSSLSQQTLKNHDLDIQSLDELIDFTRDIAGVEISVVLKEMENGGTKIGFRSKGEYRVDSLARSFGGGGHEKAAGATVKTDLEETETSVKKALEELLK</sequence>
<dbReference type="PANTHER" id="PTHR47618:SF1">
    <property type="entry name" value="BIFUNCTIONAL OLIGORIBONUCLEASE AND PAP PHOSPHATASE NRNA"/>
    <property type="match status" value="1"/>
</dbReference>
<dbReference type="Gene3D" id="3.10.310.30">
    <property type="match status" value="1"/>
</dbReference>
<dbReference type="SUPFAM" id="SSF64182">
    <property type="entry name" value="DHH phosphoesterases"/>
    <property type="match status" value="1"/>
</dbReference>
<evidence type="ECO:0000259" key="2">
    <source>
        <dbReference type="Pfam" id="PF01368"/>
    </source>
</evidence>
<evidence type="ECO:0000259" key="3">
    <source>
        <dbReference type="Pfam" id="PF02272"/>
    </source>
</evidence>
<name>A0AA44BCS9_9CLOT</name>